<feature type="transmembrane region" description="Helical" evidence="6">
    <location>
        <begin position="187"/>
        <end position="205"/>
    </location>
</feature>
<evidence type="ECO:0000256" key="1">
    <source>
        <dbReference type="ARBA" id="ARBA00004651"/>
    </source>
</evidence>
<name>A0A1V5SEQ0_9BACT</name>
<evidence type="ECO:0008006" key="8">
    <source>
        <dbReference type="Google" id="ProtNLM"/>
    </source>
</evidence>
<dbReference type="Proteomes" id="UP000485367">
    <property type="component" value="Unassembled WGS sequence"/>
</dbReference>
<evidence type="ECO:0000256" key="6">
    <source>
        <dbReference type="SAM" id="Phobius"/>
    </source>
</evidence>
<evidence type="ECO:0000256" key="2">
    <source>
        <dbReference type="ARBA" id="ARBA00022475"/>
    </source>
</evidence>
<accession>A0A1V5SEQ0</accession>
<feature type="transmembrane region" description="Helical" evidence="6">
    <location>
        <begin position="266"/>
        <end position="285"/>
    </location>
</feature>
<organism evidence="7">
    <name type="scientific">candidate division WS2 bacterium ADurb.Bin280</name>
    <dbReference type="NCBI Taxonomy" id="1852829"/>
    <lineage>
        <taxon>Bacteria</taxon>
        <taxon>candidate division WS2</taxon>
    </lineage>
</organism>
<keyword evidence="2" id="KW-1003">Cell membrane</keyword>
<evidence type="ECO:0000313" key="7">
    <source>
        <dbReference type="EMBL" id="OQA52978.1"/>
    </source>
</evidence>
<comment type="subcellular location">
    <subcellularLocation>
        <location evidence="1">Cell membrane</location>
        <topology evidence="1">Multi-pass membrane protein</topology>
    </subcellularLocation>
</comment>
<comment type="caution">
    <text evidence="7">The sequence shown here is derived from an EMBL/GenBank/DDBJ whole genome shotgun (WGS) entry which is preliminary data.</text>
</comment>
<gene>
    <name evidence="7" type="ORF">BWY43_00266</name>
</gene>
<dbReference type="GO" id="GO:0005886">
    <property type="term" value="C:plasma membrane"/>
    <property type="evidence" value="ECO:0007669"/>
    <property type="project" value="UniProtKB-SubCell"/>
</dbReference>
<dbReference type="PANTHER" id="PTHR39087">
    <property type="entry name" value="UPF0104 MEMBRANE PROTEIN MJ1595"/>
    <property type="match status" value="1"/>
</dbReference>
<dbReference type="AlphaFoldDB" id="A0A1V5SEQ0"/>
<reference evidence="7" key="1">
    <citation type="submission" date="2017-02" db="EMBL/GenBank/DDBJ databases">
        <title>Delving into the versatile metabolic prowess of the omnipresent phylum Bacteroidetes.</title>
        <authorList>
            <person name="Nobu M.K."/>
            <person name="Mei R."/>
            <person name="Narihiro T."/>
            <person name="Kuroda K."/>
            <person name="Liu W.-T."/>
        </authorList>
    </citation>
    <scope>NUCLEOTIDE SEQUENCE</scope>
    <source>
        <strain evidence="7">ADurb.Bin280</strain>
    </source>
</reference>
<feature type="transmembrane region" description="Helical" evidence="6">
    <location>
        <begin position="128"/>
        <end position="151"/>
    </location>
</feature>
<protein>
    <recommendedName>
        <fullName evidence="8">Phosphatidylglycerol lysyltransferase</fullName>
    </recommendedName>
</protein>
<keyword evidence="3 6" id="KW-0812">Transmembrane</keyword>
<feature type="transmembrane region" description="Helical" evidence="6">
    <location>
        <begin position="12"/>
        <end position="30"/>
    </location>
</feature>
<feature type="transmembrane region" description="Helical" evidence="6">
    <location>
        <begin position="42"/>
        <end position="63"/>
    </location>
</feature>
<dbReference type="NCBIfam" id="TIGR00374">
    <property type="entry name" value="flippase-like domain"/>
    <property type="match status" value="1"/>
</dbReference>
<dbReference type="Pfam" id="PF03706">
    <property type="entry name" value="LPG_synthase_TM"/>
    <property type="match status" value="1"/>
</dbReference>
<feature type="transmembrane region" description="Helical" evidence="6">
    <location>
        <begin position="158"/>
        <end position="181"/>
    </location>
</feature>
<evidence type="ECO:0000256" key="3">
    <source>
        <dbReference type="ARBA" id="ARBA00022692"/>
    </source>
</evidence>
<evidence type="ECO:0000256" key="4">
    <source>
        <dbReference type="ARBA" id="ARBA00022989"/>
    </source>
</evidence>
<feature type="transmembrane region" description="Helical" evidence="6">
    <location>
        <begin position="84"/>
        <end position="108"/>
    </location>
</feature>
<sequence length="352" mass="39345">MTKSEIEKKKKRGQLLFLLISIVFIIVFVFKFSELSNTVELLMSGSVFFLLCVIALQVLSIINRGALYHSVYDYFGARDTLRRLTYLSLSSNFINLVAPAGGLSGMTIFISEAEDQGMSKSRAIFVNIFIYFLIYSVFIAALLFGLFYLFFNHQLQKYIIITAAILFGMIVVILFAAIIAFEGASRVKNVIGFIAKLVNSVAGFLQRRKIIISNTDVHVVSEEVHECIKILKRKSKGLFLPVLHVFLLEAIDVITLYYLFLSFGYPVYPGVLITLYSVGVLFSLVSITPSGLGIVEATMILVAAGLGIPVELASVVVIGYRLVTFWLPFLLGYYSFRKMQKEKIIHLENGSA</sequence>
<feature type="transmembrane region" description="Helical" evidence="6">
    <location>
        <begin position="292"/>
        <end position="312"/>
    </location>
</feature>
<proteinExistence type="predicted"/>
<feature type="transmembrane region" description="Helical" evidence="6">
    <location>
        <begin position="318"/>
        <end position="336"/>
    </location>
</feature>
<evidence type="ECO:0000256" key="5">
    <source>
        <dbReference type="ARBA" id="ARBA00023136"/>
    </source>
</evidence>
<dbReference type="EMBL" id="MWBO01000016">
    <property type="protein sequence ID" value="OQA52978.1"/>
    <property type="molecule type" value="Genomic_DNA"/>
</dbReference>
<keyword evidence="5 6" id="KW-0472">Membrane</keyword>
<dbReference type="PANTHER" id="PTHR39087:SF2">
    <property type="entry name" value="UPF0104 MEMBRANE PROTEIN MJ1595"/>
    <property type="match status" value="1"/>
</dbReference>
<keyword evidence="4 6" id="KW-1133">Transmembrane helix</keyword>
<dbReference type="InterPro" id="IPR022791">
    <property type="entry name" value="L-PG_synthase/AglD"/>
</dbReference>
<feature type="transmembrane region" description="Helical" evidence="6">
    <location>
        <begin position="238"/>
        <end position="260"/>
    </location>
</feature>